<keyword evidence="3 7" id="KW-0479">Metal-binding</keyword>
<dbReference type="Pfam" id="PF00107">
    <property type="entry name" value="ADH_zinc_N"/>
    <property type="match status" value="1"/>
</dbReference>
<comment type="cofactor">
    <cofactor evidence="1 7">
        <name>Zn(2+)</name>
        <dbReference type="ChEBI" id="CHEBI:29105"/>
    </cofactor>
</comment>
<dbReference type="PROSITE" id="PS00059">
    <property type="entry name" value="ADH_ZINC"/>
    <property type="match status" value="1"/>
</dbReference>
<dbReference type="SUPFAM" id="SSF51735">
    <property type="entry name" value="NAD(P)-binding Rossmann-fold domains"/>
    <property type="match status" value="1"/>
</dbReference>
<dbReference type="SMART" id="SM00829">
    <property type="entry name" value="PKS_ER"/>
    <property type="match status" value="1"/>
</dbReference>
<evidence type="ECO:0000256" key="1">
    <source>
        <dbReference type="ARBA" id="ARBA00001947"/>
    </source>
</evidence>
<evidence type="ECO:0000256" key="3">
    <source>
        <dbReference type="ARBA" id="ARBA00022723"/>
    </source>
</evidence>
<dbReference type="InterPro" id="IPR013149">
    <property type="entry name" value="ADH-like_C"/>
</dbReference>
<proteinExistence type="inferred from homology"/>
<dbReference type="PANTHER" id="PTHR42813">
    <property type="entry name" value="ZINC-TYPE ALCOHOL DEHYDROGENASE-LIKE"/>
    <property type="match status" value="1"/>
</dbReference>
<keyword evidence="4 7" id="KW-0862">Zinc</keyword>
<organism evidence="9 10">
    <name type="scientific">Aplosporella prunicola CBS 121167</name>
    <dbReference type="NCBI Taxonomy" id="1176127"/>
    <lineage>
        <taxon>Eukaryota</taxon>
        <taxon>Fungi</taxon>
        <taxon>Dikarya</taxon>
        <taxon>Ascomycota</taxon>
        <taxon>Pezizomycotina</taxon>
        <taxon>Dothideomycetes</taxon>
        <taxon>Dothideomycetes incertae sedis</taxon>
        <taxon>Botryosphaeriales</taxon>
        <taxon>Aplosporellaceae</taxon>
        <taxon>Aplosporella</taxon>
    </lineage>
</organism>
<dbReference type="Gene3D" id="3.40.50.720">
    <property type="entry name" value="NAD(P)-binding Rossmann-like Domain"/>
    <property type="match status" value="1"/>
</dbReference>
<dbReference type="Pfam" id="PF08240">
    <property type="entry name" value="ADH_N"/>
    <property type="match status" value="1"/>
</dbReference>
<dbReference type="InterPro" id="IPR002328">
    <property type="entry name" value="ADH_Zn_CS"/>
</dbReference>
<feature type="domain" description="Enoyl reductase (ER)" evidence="8">
    <location>
        <begin position="17"/>
        <end position="382"/>
    </location>
</feature>
<sequence>MALNATNTTMRGVVWDGTPYSMSVTNLPIPTLQSATDVIVRMTAAGICGTDLHTYHGIYGSAAVPYVMGHEGMGIITEVGAAVQSLAVGEYVVIPDKGADGHLHLDLVPDPGAGTVFGLGEDFGLSEGCQAEYLRVPFADDSLFRIPNATAATPATALLSYLFVGDIFATAWAALDFSGFEPGDTVVVFGAGPVGLLAAYSAQLRGASRVYAVDRVPARLRLAASIGAVPINFAHADPVAQILAREPGGVARAVDCVGYEAVDSNGTRRPHIVLSDMVRVAAAGGGLGQIGVFFAAESASAGIPFAEQTSATVQFPIVEFFNKGLSLKSGPVDPKIWAPRLMELVAEGRAQLDFIVSFVVGIEEAPEAYRRFERREESKAVIIF</sequence>
<dbReference type="AlphaFoldDB" id="A0A6A6B0J8"/>
<dbReference type="SUPFAM" id="SSF50129">
    <property type="entry name" value="GroES-like"/>
    <property type="match status" value="1"/>
</dbReference>
<dbReference type="OrthoDB" id="256333at2759"/>
<evidence type="ECO:0000256" key="6">
    <source>
        <dbReference type="ARBA" id="ARBA00023027"/>
    </source>
</evidence>
<evidence type="ECO:0000313" key="10">
    <source>
        <dbReference type="Proteomes" id="UP000799438"/>
    </source>
</evidence>
<dbReference type="Gene3D" id="3.90.180.10">
    <property type="entry name" value="Medium-chain alcohol dehydrogenases, catalytic domain"/>
    <property type="match status" value="1"/>
</dbReference>
<dbReference type="Proteomes" id="UP000799438">
    <property type="component" value="Unassembled WGS sequence"/>
</dbReference>
<dbReference type="InterPro" id="IPR013154">
    <property type="entry name" value="ADH-like_N"/>
</dbReference>
<accession>A0A6A6B0J8</accession>
<dbReference type="InterPro" id="IPR020843">
    <property type="entry name" value="ER"/>
</dbReference>
<dbReference type="EMBL" id="ML995507">
    <property type="protein sequence ID" value="KAF2137078.1"/>
    <property type="molecule type" value="Genomic_DNA"/>
</dbReference>
<dbReference type="CDD" id="cd08282">
    <property type="entry name" value="PFDH_like"/>
    <property type="match status" value="1"/>
</dbReference>
<protein>
    <recommendedName>
        <fullName evidence="8">Enoyl reductase (ER) domain-containing protein</fullName>
    </recommendedName>
</protein>
<evidence type="ECO:0000256" key="5">
    <source>
        <dbReference type="ARBA" id="ARBA00023002"/>
    </source>
</evidence>
<keyword evidence="10" id="KW-1185">Reference proteome</keyword>
<dbReference type="PANTHER" id="PTHR42813:SF3">
    <property type="entry name" value="GLUTATHIONE-INDEPENDENT FORMALDEHYDE DEHYDROGENASE"/>
    <property type="match status" value="1"/>
</dbReference>
<evidence type="ECO:0000256" key="7">
    <source>
        <dbReference type="RuleBase" id="RU361277"/>
    </source>
</evidence>
<gene>
    <name evidence="9" type="ORF">K452DRAFT_329404</name>
</gene>
<dbReference type="GeneID" id="54302550"/>
<dbReference type="GO" id="GO:0016491">
    <property type="term" value="F:oxidoreductase activity"/>
    <property type="evidence" value="ECO:0007669"/>
    <property type="project" value="UniProtKB-KW"/>
</dbReference>
<evidence type="ECO:0000313" key="9">
    <source>
        <dbReference type="EMBL" id="KAF2137078.1"/>
    </source>
</evidence>
<evidence type="ECO:0000259" key="8">
    <source>
        <dbReference type="SMART" id="SM00829"/>
    </source>
</evidence>
<dbReference type="GO" id="GO:0008270">
    <property type="term" value="F:zinc ion binding"/>
    <property type="evidence" value="ECO:0007669"/>
    <property type="project" value="InterPro"/>
</dbReference>
<dbReference type="InterPro" id="IPR036291">
    <property type="entry name" value="NAD(P)-bd_dom_sf"/>
</dbReference>
<name>A0A6A6B0J8_9PEZI</name>
<reference evidence="9" key="1">
    <citation type="journal article" date="2020" name="Stud. Mycol.">
        <title>101 Dothideomycetes genomes: a test case for predicting lifestyles and emergence of pathogens.</title>
        <authorList>
            <person name="Haridas S."/>
            <person name="Albert R."/>
            <person name="Binder M."/>
            <person name="Bloem J."/>
            <person name="Labutti K."/>
            <person name="Salamov A."/>
            <person name="Andreopoulos B."/>
            <person name="Baker S."/>
            <person name="Barry K."/>
            <person name="Bills G."/>
            <person name="Bluhm B."/>
            <person name="Cannon C."/>
            <person name="Castanera R."/>
            <person name="Culley D."/>
            <person name="Daum C."/>
            <person name="Ezra D."/>
            <person name="Gonzalez J."/>
            <person name="Henrissat B."/>
            <person name="Kuo A."/>
            <person name="Liang C."/>
            <person name="Lipzen A."/>
            <person name="Lutzoni F."/>
            <person name="Magnuson J."/>
            <person name="Mondo S."/>
            <person name="Nolan M."/>
            <person name="Ohm R."/>
            <person name="Pangilinan J."/>
            <person name="Park H.-J."/>
            <person name="Ramirez L."/>
            <person name="Alfaro M."/>
            <person name="Sun H."/>
            <person name="Tritt A."/>
            <person name="Yoshinaga Y."/>
            <person name="Zwiers L.-H."/>
            <person name="Turgeon B."/>
            <person name="Goodwin S."/>
            <person name="Spatafora J."/>
            <person name="Crous P."/>
            <person name="Grigoriev I."/>
        </authorList>
    </citation>
    <scope>NUCLEOTIDE SEQUENCE</scope>
    <source>
        <strain evidence="9">CBS 121167</strain>
    </source>
</reference>
<keyword evidence="5" id="KW-0560">Oxidoreductase</keyword>
<dbReference type="InterPro" id="IPR011032">
    <property type="entry name" value="GroES-like_sf"/>
</dbReference>
<evidence type="ECO:0000256" key="2">
    <source>
        <dbReference type="ARBA" id="ARBA00008072"/>
    </source>
</evidence>
<dbReference type="RefSeq" id="XP_033392796.1">
    <property type="nucleotide sequence ID" value="XM_033545054.1"/>
</dbReference>
<evidence type="ECO:0000256" key="4">
    <source>
        <dbReference type="ARBA" id="ARBA00022833"/>
    </source>
</evidence>
<keyword evidence="6" id="KW-0520">NAD</keyword>
<comment type="similarity">
    <text evidence="2 7">Belongs to the zinc-containing alcohol dehydrogenase family.</text>
</comment>